<evidence type="ECO:0000313" key="13">
    <source>
        <dbReference type="EMBL" id="KAL1896304.1"/>
    </source>
</evidence>
<accession>A0ABR3Z6Q6</accession>
<dbReference type="Proteomes" id="UP001583186">
    <property type="component" value="Unassembled WGS sequence"/>
</dbReference>
<evidence type="ECO:0000256" key="1">
    <source>
        <dbReference type="ARBA" id="ARBA00001946"/>
    </source>
</evidence>
<feature type="domain" description="GRF-type" evidence="12">
    <location>
        <begin position="875"/>
        <end position="927"/>
    </location>
</feature>
<dbReference type="GO" id="GO:0140078">
    <property type="term" value="F:class I DNA-(apurinic or apyrimidinic site) endonuclease activity"/>
    <property type="evidence" value="ECO:0007669"/>
    <property type="project" value="UniProtKB-EC"/>
</dbReference>
<feature type="compositionally biased region" description="Polar residues" evidence="11">
    <location>
        <begin position="536"/>
        <end position="546"/>
    </location>
</feature>
<feature type="region of interest" description="Disordered" evidence="11">
    <location>
        <begin position="488"/>
        <end position="824"/>
    </location>
</feature>
<evidence type="ECO:0000256" key="11">
    <source>
        <dbReference type="SAM" id="MobiDB-lite"/>
    </source>
</evidence>
<keyword evidence="13" id="KW-0456">Lyase</keyword>
<dbReference type="Pfam" id="PF06839">
    <property type="entry name" value="Zn_ribbon_GRF"/>
    <property type="match status" value="1"/>
</dbReference>
<feature type="region of interest" description="Disordered" evidence="11">
    <location>
        <begin position="436"/>
        <end position="468"/>
    </location>
</feature>
<reference evidence="13 14" key="1">
    <citation type="journal article" date="2024" name="IMA Fungus">
        <title>IMA Genome - F19 : A genome assembly and annotation guide to empower mycologists, including annotated draft genome sequences of Ceratocystis pirilliformis, Diaporthe australafricana, Fusarium ophioides, Paecilomyces lecythidis, and Sporothrix stenoceras.</title>
        <authorList>
            <person name="Aylward J."/>
            <person name="Wilson A.M."/>
            <person name="Visagie C.M."/>
            <person name="Spraker J."/>
            <person name="Barnes I."/>
            <person name="Buitendag C."/>
            <person name="Ceriani C."/>
            <person name="Del Mar Angel L."/>
            <person name="du Plessis D."/>
            <person name="Fuchs T."/>
            <person name="Gasser K."/>
            <person name="Kramer D."/>
            <person name="Li W."/>
            <person name="Munsamy K."/>
            <person name="Piso A."/>
            <person name="Price J.L."/>
            <person name="Sonnekus B."/>
            <person name="Thomas C."/>
            <person name="van der Nest A."/>
            <person name="van Dijk A."/>
            <person name="van Heerden A."/>
            <person name="van Vuuren N."/>
            <person name="Yilmaz N."/>
            <person name="Duong T.A."/>
            <person name="van der Merwe N.A."/>
            <person name="Wingfield M.J."/>
            <person name="Wingfield B.D."/>
        </authorList>
    </citation>
    <scope>NUCLEOTIDE SEQUENCE [LARGE SCALE GENOMIC DNA]</scope>
    <source>
        <strain evidence="13 14">CMW 5346</strain>
    </source>
</reference>
<keyword evidence="14" id="KW-1185">Reference proteome</keyword>
<protein>
    <recommendedName>
        <fullName evidence="3">DNA-(apurinic or apyrimidinic site) endonuclease 2</fullName>
    </recommendedName>
</protein>
<name>A0ABR3Z6Q6_9PEZI</name>
<dbReference type="PROSITE" id="PS51435">
    <property type="entry name" value="AP_NUCLEASE_F1_4"/>
    <property type="match status" value="1"/>
</dbReference>
<dbReference type="Gene3D" id="3.60.10.10">
    <property type="entry name" value="Endonuclease/exonuclease/phosphatase"/>
    <property type="match status" value="1"/>
</dbReference>
<evidence type="ECO:0000313" key="14">
    <source>
        <dbReference type="Proteomes" id="UP001583186"/>
    </source>
</evidence>
<evidence type="ECO:0000256" key="4">
    <source>
        <dbReference type="ARBA" id="ARBA00022723"/>
    </source>
</evidence>
<keyword evidence="4" id="KW-0479">Metal-binding</keyword>
<dbReference type="EMBL" id="JAWCUI010000023">
    <property type="protein sequence ID" value="KAL1896304.1"/>
    <property type="molecule type" value="Genomic_DNA"/>
</dbReference>
<keyword evidence="7" id="KW-0862">Zinc</keyword>
<evidence type="ECO:0000256" key="3">
    <source>
        <dbReference type="ARBA" id="ARBA00013541"/>
    </source>
</evidence>
<dbReference type="SUPFAM" id="SSF56219">
    <property type="entry name" value="DNase I-like"/>
    <property type="match status" value="1"/>
</dbReference>
<dbReference type="InterPro" id="IPR005135">
    <property type="entry name" value="Endo/exonuclease/phosphatase"/>
</dbReference>
<dbReference type="InterPro" id="IPR010666">
    <property type="entry name" value="Znf_GRF"/>
</dbReference>
<keyword evidence="9" id="KW-0539">Nucleus</keyword>
<evidence type="ECO:0000256" key="7">
    <source>
        <dbReference type="ARBA" id="ARBA00022833"/>
    </source>
</evidence>
<proteinExistence type="inferred from homology"/>
<evidence type="ECO:0000256" key="9">
    <source>
        <dbReference type="ARBA" id="ARBA00023242"/>
    </source>
</evidence>
<comment type="cofactor">
    <cofactor evidence="1">
        <name>Mg(2+)</name>
        <dbReference type="ChEBI" id="CHEBI:18420"/>
    </cofactor>
</comment>
<keyword evidence="6" id="KW-0378">Hydrolase</keyword>
<organism evidence="13 14">
    <name type="scientific">Sporothrix stenoceras</name>
    <dbReference type="NCBI Taxonomy" id="5173"/>
    <lineage>
        <taxon>Eukaryota</taxon>
        <taxon>Fungi</taxon>
        <taxon>Dikarya</taxon>
        <taxon>Ascomycota</taxon>
        <taxon>Pezizomycotina</taxon>
        <taxon>Sordariomycetes</taxon>
        <taxon>Sordariomycetidae</taxon>
        <taxon>Ophiostomatales</taxon>
        <taxon>Ophiostomataceae</taxon>
        <taxon>Sporothrix</taxon>
    </lineage>
</organism>
<dbReference type="PROSITE" id="PS51999">
    <property type="entry name" value="ZF_GRF"/>
    <property type="match status" value="1"/>
</dbReference>
<feature type="compositionally biased region" description="Basic and acidic residues" evidence="11">
    <location>
        <begin position="662"/>
        <end position="671"/>
    </location>
</feature>
<keyword evidence="5 10" id="KW-0863">Zinc-finger</keyword>
<keyword evidence="13" id="KW-0255">Endonuclease</keyword>
<feature type="compositionally biased region" description="Basic and acidic residues" evidence="11">
    <location>
        <begin position="789"/>
        <end position="798"/>
    </location>
</feature>
<comment type="caution">
    <text evidence="13">The sequence shown here is derived from an EMBL/GenBank/DDBJ whole genome shotgun (WGS) entry which is preliminary data.</text>
</comment>
<evidence type="ECO:0000256" key="6">
    <source>
        <dbReference type="ARBA" id="ARBA00022801"/>
    </source>
</evidence>
<gene>
    <name evidence="13" type="primary">APN2</name>
    <name evidence="13" type="ORF">Sste5346_004687</name>
</gene>
<feature type="compositionally biased region" description="Low complexity" evidence="11">
    <location>
        <begin position="574"/>
        <end position="593"/>
    </location>
</feature>
<feature type="compositionally biased region" description="Polar residues" evidence="11">
    <location>
        <begin position="640"/>
        <end position="656"/>
    </location>
</feature>
<evidence type="ECO:0000256" key="10">
    <source>
        <dbReference type="PROSITE-ProRule" id="PRU01343"/>
    </source>
</evidence>
<evidence type="ECO:0000256" key="5">
    <source>
        <dbReference type="ARBA" id="ARBA00022771"/>
    </source>
</evidence>
<dbReference type="InterPro" id="IPR004808">
    <property type="entry name" value="AP_endonuc_1"/>
</dbReference>
<feature type="compositionally biased region" description="Acidic residues" evidence="11">
    <location>
        <begin position="488"/>
        <end position="510"/>
    </location>
</feature>
<evidence type="ECO:0000256" key="8">
    <source>
        <dbReference type="ARBA" id="ARBA00022842"/>
    </source>
</evidence>
<feature type="compositionally biased region" description="Low complexity" evidence="11">
    <location>
        <begin position="706"/>
        <end position="758"/>
    </location>
</feature>
<keyword evidence="8" id="KW-0460">Magnesium</keyword>
<comment type="similarity">
    <text evidence="2">Belongs to the DNA repair enzymes AP/ExoA family.</text>
</comment>
<dbReference type="PANTHER" id="PTHR22748">
    <property type="entry name" value="AP ENDONUCLEASE"/>
    <property type="match status" value="1"/>
</dbReference>
<evidence type="ECO:0000256" key="2">
    <source>
        <dbReference type="ARBA" id="ARBA00007092"/>
    </source>
</evidence>
<dbReference type="PANTHER" id="PTHR22748:SF4">
    <property type="entry name" value="DNA-(APURINIC OR APYRIMIDINIC SITE) ENDONUCLEASE 2"/>
    <property type="match status" value="1"/>
</dbReference>
<feature type="compositionally biased region" description="Low complexity" evidence="11">
    <location>
        <begin position="765"/>
        <end position="775"/>
    </location>
</feature>
<dbReference type="Pfam" id="PF03372">
    <property type="entry name" value="Exo_endo_phos"/>
    <property type="match status" value="1"/>
</dbReference>
<feature type="compositionally biased region" description="Pro residues" evidence="11">
    <location>
        <begin position="687"/>
        <end position="705"/>
    </location>
</feature>
<evidence type="ECO:0000259" key="12">
    <source>
        <dbReference type="PROSITE" id="PS51999"/>
    </source>
</evidence>
<dbReference type="InterPro" id="IPR036691">
    <property type="entry name" value="Endo/exonu/phosph_ase_sf"/>
</dbReference>
<sequence length="933" mass="101320">MTVRIVTWNVNGIRNPLKYSPWNKDRSLKVQFHEDEQARARSSETRDKRNADADGAMFDILEADIVCFQEVKTPKASLTDDLVFVDGWDTFYSFPHSLTGYSGVAVYTRDSKCVPLRVEEGVTGILKIPGTQTRYVDAPPDKQIGGYPTDRQLRRAAVGRDVIDSEGRCLILEFPLFVLINVYCPARRNHERTGYRNTFLLALDVRIRNLAAEGKNVVLCGDLNIMRDQLDTAGIWGHGGIKVLAEALEFDENYMTMRAPKLLSQLLFNSRTISDTGTPFIDETTETRRPPVLYDTCRELHPDRTGMFTCWDTRKNHRPANFGSRIDLIMCSPKVMQLVQEANIQPHLLGSDHCPVYVVLQEAIGDDDAVEAGETAESKDMAYTLDYLNPPGRFVDGHNVLPPDEDTALLKKRFPQSGRRMPQFSNRRHIASMFQRASKPAAPTPVAQDQKSSAHPAAADTSVQPSTPELPAILKAEAVELVESDFEGDDGAGMIEDEEEDGNNVEDTDDANGAPGTVEEDERFEYVARSGAVSKMSKTQQPTDLPQASIKDNEGRGSQKKQRPPPLHANEDALSSVVPSVVSPSLPSRPLPLTAADENQNGGVDADVGVSETSAVHGCRSQTPSTDLPFERGRSKTPIVESSTSTSERKPNQMQSFWGDRSGVDVSRERGNTGASGESGEAEVALAPPPLTAPSLASPPPPPKPKTALPASQSATPSLLPSSTTTATRRSLARSQSGASNSSTANTANASLSSSSARPAKKAKTSANSSSSASTGIQMSMNMFLTARPAKEKEEHKKQPPPVAESTPVPQSQPSPSPSTAVASALDEANTAAAADNEAAEWMTAEEVDAAFKNLDAAKASWSRLGLGQRQAPLCEHGEPCKTFVTKKAGVNSGRSFYMCARPPGPLGKKEKGTAWQCTTFVWCRDWRPDRTE</sequence>
<keyword evidence="13" id="KW-0540">Nuclease</keyword>